<protein>
    <recommendedName>
        <fullName evidence="4">DUF3486 family protein</fullName>
    </recommendedName>
</protein>
<comment type="caution">
    <text evidence="2">The sequence shown here is derived from an EMBL/GenBank/DDBJ whole genome shotgun (WGS) entry which is preliminary data.</text>
</comment>
<accession>A0ABT9EA49</accession>
<name>A0ABT9EA49_9PROT</name>
<dbReference type="Proteomes" id="UP001243009">
    <property type="component" value="Unassembled WGS sequence"/>
</dbReference>
<dbReference type="RefSeq" id="WP_305107905.1">
    <property type="nucleotide sequence ID" value="NZ_JAUTWS010000067.1"/>
</dbReference>
<evidence type="ECO:0000256" key="1">
    <source>
        <dbReference type="SAM" id="MobiDB-lite"/>
    </source>
</evidence>
<organism evidence="2 3">
    <name type="scientific">Paracraurococcus lichenis</name>
    <dbReference type="NCBI Taxonomy" id="3064888"/>
    <lineage>
        <taxon>Bacteria</taxon>
        <taxon>Pseudomonadati</taxon>
        <taxon>Pseudomonadota</taxon>
        <taxon>Alphaproteobacteria</taxon>
        <taxon>Acetobacterales</taxon>
        <taxon>Roseomonadaceae</taxon>
        <taxon>Paracraurococcus</taxon>
    </lineage>
</organism>
<gene>
    <name evidence="2" type="ORF">Q7A36_32245</name>
</gene>
<evidence type="ECO:0008006" key="4">
    <source>
        <dbReference type="Google" id="ProtNLM"/>
    </source>
</evidence>
<proteinExistence type="predicted"/>
<evidence type="ECO:0000313" key="2">
    <source>
        <dbReference type="EMBL" id="MDO9713044.1"/>
    </source>
</evidence>
<keyword evidence="3" id="KW-1185">Reference proteome</keyword>
<dbReference type="EMBL" id="JAUTWS010000067">
    <property type="protein sequence ID" value="MDO9713044.1"/>
    <property type="molecule type" value="Genomic_DNA"/>
</dbReference>
<reference evidence="2 3" key="1">
    <citation type="submission" date="2023-08" db="EMBL/GenBank/DDBJ databases">
        <title>The draft genome sequence of Paracraurococcus sp. LOR1-02.</title>
        <authorList>
            <person name="Kingkaew E."/>
            <person name="Tanasupawat S."/>
        </authorList>
    </citation>
    <scope>NUCLEOTIDE SEQUENCE [LARGE SCALE GENOMIC DNA]</scope>
    <source>
        <strain evidence="2 3">LOR1-02</strain>
    </source>
</reference>
<feature type="region of interest" description="Disordered" evidence="1">
    <location>
        <begin position="1"/>
        <end position="21"/>
    </location>
</feature>
<evidence type="ECO:0000313" key="3">
    <source>
        <dbReference type="Proteomes" id="UP001243009"/>
    </source>
</evidence>
<sequence length="74" mass="8431">MDETDNSEATRPPPTTGTPESAAWFRAELEALGMGQSEFARWLKKRGDDRRLETIRRHIQRMANGRLGCRARCA</sequence>